<reference evidence="5 6" key="1">
    <citation type="submission" date="2020-11" db="EMBL/GenBank/DDBJ databases">
        <title>Complete and Circularized Genome Assembly of a human isolate of Vibrio navarrensis biotype pommerensis with MiSeq and MinION Sequence Data.</title>
        <authorList>
            <person name="Schwartz K."/>
            <person name="Borowiak M."/>
            <person name="Deneke C."/>
            <person name="Balau V."/>
            <person name="Metelmann C."/>
            <person name="Strauch E."/>
        </authorList>
    </citation>
    <scope>NUCLEOTIDE SEQUENCE [LARGE SCALE GENOMIC DNA]</scope>
    <source>
        <strain evidence="5 6">20-VB00237</strain>
    </source>
</reference>
<dbReference type="SMART" id="SM00342">
    <property type="entry name" value="HTH_ARAC"/>
    <property type="match status" value="1"/>
</dbReference>
<keyword evidence="2" id="KW-0238">DNA-binding</keyword>
<evidence type="ECO:0000313" key="6">
    <source>
        <dbReference type="Proteomes" id="UP000594435"/>
    </source>
</evidence>
<dbReference type="GO" id="GO:0003700">
    <property type="term" value="F:DNA-binding transcription factor activity"/>
    <property type="evidence" value="ECO:0007669"/>
    <property type="project" value="InterPro"/>
</dbReference>
<evidence type="ECO:0000259" key="4">
    <source>
        <dbReference type="PROSITE" id="PS01124"/>
    </source>
</evidence>
<dbReference type="PANTHER" id="PTHR46796:SF13">
    <property type="entry name" value="HTH-TYPE TRANSCRIPTIONAL ACTIVATOR RHAS"/>
    <property type="match status" value="1"/>
</dbReference>
<name>A0AAJ4LVP4_9VIBR</name>
<keyword evidence="1" id="KW-0805">Transcription regulation</keyword>
<evidence type="ECO:0000313" key="5">
    <source>
        <dbReference type="EMBL" id="QPL55103.1"/>
    </source>
</evidence>
<evidence type="ECO:0000256" key="1">
    <source>
        <dbReference type="ARBA" id="ARBA00023015"/>
    </source>
</evidence>
<keyword evidence="3" id="KW-0804">Transcription</keyword>
<dbReference type="PROSITE" id="PS01124">
    <property type="entry name" value="HTH_ARAC_FAMILY_2"/>
    <property type="match status" value="1"/>
</dbReference>
<dbReference type="PANTHER" id="PTHR46796">
    <property type="entry name" value="HTH-TYPE TRANSCRIPTIONAL ACTIVATOR RHAS-RELATED"/>
    <property type="match status" value="1"/>
</dbReference>
<feature type="domain" description="HTH araC/xylS-type" evidence="4">
    <location>
        <begin position="30"/>
        <end position="129"/>
    </location>
</feature>
<dbReference type="Gene3D" id="1.10.10.60">
    <property type="entry name" value="Homeodomain-like"/>
    <property type="match status" value="2"/>
</dbReference>
<proteinExistence type="predicted"/>
<organism evidence="5 6">
    <name type="scientific">Vibrio navarrensis</name>
    <dbReference type="NCBI Taxonomy" id="29495"/>
    <lineage>
        <taxon>Bacteria</taxon>
        <taxon>Pseudomonadati</taxon>
        <taxon>Pseudomonadota</taxon>
        <taxon>Gammaproteobacteria</taxon>
        <taxon>Vibrionales</taxon>
        <taxon>Vibrionaceae</taxon>
        <taxon>Vibrio</taxon>
    </lineage>
</organism>
<sequence length="299" mass="34183">MMPENQPVFQLVPEIALLESLPAHLKKRFTHALHLMHQEWGERRTWEEIATKSAISPYHFHRQFTELFNETPGQYLSRVRLQVAVGLLLSDEQWSVIDIALYCGFSSSQSLAKALKRELGVTAKQIRNMGSQATPKETLDFIQRLAHPGMQASMEKELAQAMPTELVWYPQRGMQKLKLETADWDSVFELYGEKSTHLMSTLPLKQLEKAWDEIDAEIGNWQVAKARYDRIIPEGYYLCSEVYLASDVAYSTALDALFDAAEKQGLPLDLNGYLVEMIRHVDTSEFEGVTFSFQLPVLV</sequence>
<dbReference type="AlphaFoldDB" id="A0AAJ4LVP4"/>
<dbReference type="InterPro" id="IPR050204">
    <property type="entry name" value="AraC_XylS_family_regulators"/>
</dbReference>
<accession>A0AAJ4LVP4</accession>
<dbReference type="InterPro" id="IPR018060">
    <property type="entry name" value="HTH_AraC"/>
</dbReference>
<dbReference type="GO" id="GO:0043565">
    <property type="term" value="F:sequence-specific DNA binding"/>
    <property type="evidence" value="ECO:0007669"/>
    <property type="project" value="InterPro"/>
</dbReference>
<dbReference type="RefSeq" id="WP_045569019.1">
    <property type="nucleotide sequence ID" value="NZ_CP065217.1"/>
</dbReference>
<dbReference type="Proteomes" id="UP000594435">
    <property type="component" value="Chromosome 1"/>
</dbReference>
<dbReference type="InterPro" id="IPR009057">
    <property type="entry name" value="Homeodomain-like_sf"/>
</dbReference>
<dbReference type="SUPFAM" id="SSF46689">
    <property type="entry name" value="Homeodomain-like"/>
    <property type="match status" value="2"/>
</dbReference>
<protein>
    <submittedName>
        <fullName evidence="5">Helix-turn-helix transcriptional regulator</fullName>
    </submittedName>
</protein>
<dbReference type="EMBL" id="CP065217">
    <property type="protein sequence ID" value="QPL55103.1"/>
    <property type="molecule type" value="Genomic_DNA"/>
</dbReference>
<gene>
    <name evidence="5" type="ORF">I3X05_05600</name>
</gene>
<evidence type="ECO:0000256" key="2">
    <source>
        <dbReference type="ARBA" id="ARBA00023125"/>
    </source>
</evidence>
<evidence type="ECO:0000256" key="3">
    <source>
        <dbReference type="ARBA" id="ARBA00023163"/>
    </source>
</evidence>
<dbReference type="Pfam" id="PF12833">
    <property type="entry name" value="HTH_18"/>
    <property type="match status" value="1"/>
</dbReference>